<dbReference type="Pfam" id="PF00059">
    <property type="entry name" value="Lectin_C"/>
    <property type="match status" value="1"/>
</dbReference>
<dbReference type="Gene3D" id="3.10.100.10">
    <property type="entry name" value="Mannose-Binding Protein A, subunit A"/>
    <property type="match status" value="1"/>
</dbReference>
<dbReference type="PROSITE" id="PS50041">
    <property type="entry name" value="C_TYPE_LECTIN_2"/>
    <property type="match status" value="1"/>
</dbReference>
<protein>
    <recommendedName>
        <fullName evidence="3">C-type lectin domain-containing protein</fullName>
    </recommendedName>
</protein>
<evidence type="ECO:0000313" key="5">
    <source>
        <dbReference type="Proteomes" id="UP000683360"/>
    </source>
</evidence>
<dbReference type="SMART" id="SM00034">
    <property type="entry name" value="CLECT"/>
    <property type="match status" value="1"/>
</dbReference>
<dbReference type="InterPro" id="IPR018378">
    <property type="entry name" value="C-type_lectin_CS"/>
</dbReference>
<evidence type="ECO:0000313" key="4">
    <source>
        <dbReference type="EMBL" id="CAG2198980.1"/>
    </source>
</evidence>
<dbReference type="OrthoDB" id="6094071at2759"/>
<name>A0A8S3R1D9_MYTED</name>
<feature type="domain" description="C-type lectin" evidence="3">
    <location>
        <begin position="132"/>
        <end position="259"/>
    </location>
</feature>
<feature type="chain" id="PRO_5035827366" description="C-type lectin domain-containing protein" evidence="2">
    <location>
        <begin position="17"/>
        <end position="264"/>
    </location>
</feature>
<reference evidence="4" key="1">
    <citation type="submission" date="2021-03" db="EMBL/GenBank/DDBJ databases">
        <authorList>
            <person name="Bekaert M."/>
        </authorList>
    </citation>
    <scope>NUCLEOTIDE SEQUENCE</scope>
</reference>
<evidence type="ECO:0000256" key="1">
    <source>
        <dbReference type="ARBA" id="ARBA00023157"/>
    </source>
</evidence>
<dbReference type="PANTHER" id="PTHR22803">
    <property type="entry name" value="MANNOSE, PHOSPHOLIPASE, LECTIN RECEPTOR RELATED"/>
    <property type="match status" value="1"/>
</dbReference>
<dbReference type="EMBL" id="CAJPWZ010000706">
    <property type="protein sequence ID" value="CAG2198980.1"/>
    <property type="molecule type" value="Genomic_DNA"/>
</dbReference>
<dbReference type="PROSITE" id="PS00615">
    <property type="entry name" value="C_TYPE_LECTIN_1"/>
    <property type="match status" value="1"/>
</dbReference>
<organism evidence="4 5">
    <name type="scientific">Mytilus edulis</name>
    <name type="common">Blue mussel</name>
    <dbReference type="NCBI Taxonomy" id="6550"/>
    <lineage>
        <taxon>Eukaryota</taxon>
        <taxon>Metazoa</taxon>
        <taxon>Spiralia</taxon>
        <taxon>Lophotrochozoa</taxon>
        <taxon>Mollusca</taxon>
        <taxon>Bivalvia</taxon>
        <taxon>Autobranchia</taxon>
        <taxon>Pteriomorphia</taxon>
        <taxon>Mytilida</taxon>
        <taxon>Mytiloidea</taxon>
        <taxon>Mytilidae</taxon>
        <taxon>Mytilinae</taxon>
        <taxon>Mytilus</taxon>
    </lineage>
</organism>
<dbReference type="InterPro" id="IPR016186">
    <property type="entry name" value="C-type_lectin-like/link_sf"/>
</dbReference>
<keyword evidence="5" id="KW-1185">Reference proteome</keyword>
<dbReference type="SUPFAM" id="SSF56436">
    <property type="entry name" value="C-type lectin-like"/>
    <property type="match status" value="1"/>
</dbReference>
<accession>A0A8S3R1D9</accession>
<proteinExistence type="predicted"/>
<keyword evidence="2" id="KW-0732">Signal</keyword>
<dbReference type="CDD" id="cd00037">
    <property type="entry name" value="CLECT"/>
    <property type="match status" value="1"/>
</dbReference>
<dbReference type="InterPro" id="IPR050111">
    <property type="entry name" value="C-type_lectin/snaclec_domain"/>
</dbReference>
<feature type="signal peptide" evidence="2">
    <location>
        <begin position="1"/>
        <end position="16"/>
    </location>
</feature>
<evidence type="ECO:0000259" key="3">
    <source>
        <dbReference type="PROSITE" id="PS50041"/>
    </source>
</evidence>
<keyword evidence="1" id="KW-1015">Disulfide bond</keyword>
<dbReference type="AlphaFoldDB" id="A0A8S3R1D9"/>
<gene>
    <name evidence="4" type="ORF">MEDL_13726</name>
</gene>
<dbReference type="Proteomes" id="UP000683360">
    <property type="component" value="Unassembled WGS sequence"/>
</dbReference>
<evidence type="ECO:0000256" key="2">
    <source>
        <dbReference type="SAM" id="SignalP"/>
    </source>
</evidence>
<dbReference type="InterPro" id="IPR001304">
    <property type="entry name" value="C-type_lectin-like"/>
</dbReference>
<sequence length="264" mass="29385">MWKLQLLLLGFLSVNCDILVKQTRSFTQNSDIINKLCDDGLLVVYNQTSTLQCAKLCALNDNCASFFVNSHGHCQLNSVIIYDTTPCASLQNTMYYVSKKFVGKGTTEDPLKITTGDTSTLGIECDTGWLLLGTGCYQFTLGGTRQMWLDAKDLCSLNGGYLAIIETTEENVLIKDHIAAIGPTKDYFIGGSDLATEGKFIWEHTGLPVNLPGSNLFHDWRTNQPDNKNGNQHCIMLGYQVSFNWNDAQCAYPRDFICEKSPVY</sequence>
<comment type="caution">
    <text evidence="4">The sequence shown here is derived from an EMBL/GenBank/DDBJ whole genome shotgun (WGS) entry which is preliminary data.</text>
</comment>
<dbReference type="InterPro" id="IPR016187">
    <property type="entry name" value="CTDL_fold"/>
</dbReference>